<name>A0A1X6XLT6_9MICO</name>
<keyword evidence="2" id="KW-1185">Reference proteome</keyword>
<evidence type="ECO:0000313" key="2">
    <source>
        <dbReference type="Proteomes" id="UP000196581"/>
    </source>
</evidence>
<evidence type="ECO:0000313" key="1">
    <source>
        <dbReference type="EMBL" id="SLN00103.1"/>
    </source>
</evidence>
<dbReference type="EMBL" id="FWFF01000019">
    <property type="protein sequence ID" value="SLN00103.1"/>
    <property type="molecule type" value="Genomic_DNA"/>
</dbReference>
<protein>
    <submittedName>
        <fullName evidence="1">Uncharacterized protein</fullName>
    </submittedName>
</protein>
<sequence>MRALAAQSRDIGSPLRWVSSVIVDVCGGPPGNGLTDVGRTEVSV</sequence>
<organism evidence="1 2">
    <name type="scientific">Brevibacterium yomogidense</name>
    <dbReference type="NCBI Taxonomy" id="946573"/>
    <lineage>
        <taxon>Bacteria</taxon>
        <taxon>Bacillati</taxon>
        <taxon>Actinomycetota</taxon>
        <taxon>Actinomycetes</taxon>
        <taxon>Micrococcales</taxon>
        <taxon>Brevibacteriaceae</taxon>
        <taxon>Brevibacterium</taxon>
    </lineage>
</organism>
<dbReference type="Proteomes" id="UP000196581">
    <property type="component" value="Unassembled WGS sequence"/>
</dbReference>
<accession>A0A1X6XLT6</accession>
<proteinExistence type="predicted"/>
<dbReference type="AlphaFoldDB" id="A0A1X6XLT6"/>
<gene>
    <name evidence="1" type="ORF">FM105_12240</name>
</gene>
<reference evidence="2" key="1">
    <citation type="submission" date="2017-02" db="EMBL/GenBank/DDBJ databases">
        <authorList>
            <person name="Dridi B."/>
        </authorList>
    </citation>
    <scope>NUCLEOTIDE SEQUENCE [LARGE SCALE GENOMIC DNA]</scope>
    <source>
        <strain evidence="2">B Co 03.10</strain>
    </source>
</reference>